<keyword evidence="7" id="KW-1185">Reference proteome</keyword>
<comment type="pathway">
    <text evidence="4">Cofactor biosynthesis; adenosylcobalamin biosynthesis; adenosylcobalamin from cob(II)yrinate a,c-diamide: step 2/7.</text>
</comment>
<dbReference type="InterPro" id="IPR016030">
    <property type="entry name" value="CblAdoTrfase-like"/>
</dbReference>
<dbReference type="PANTHER" id="PTHR12213:SF0">
    <property type="entry name" value="CORRINOID ADENOSYLTRANSFERASE MMAB"/>
    <property type="match status" value="1"/>
</dbReference>
<evidence type="ECO:0000313" key="7">
    <source>
        <dbReference type="Proteomes" id="UP000574769"/>
    </source>
</evidence>
<comment type="catalytic activity">
    <reaction evidence="4">
        <text>2 cob(II)yrinate a,c diamide + reduced [electron-transfer flavoprotein] + 2 ATP = 2 adenosylcob(III)yrinate a,c-diamide + 2 triphosphate + oxidized [electron-transfer flavoprotein] + 3 H(+)</text>
        <dbReference type="Rhea" id="RHEA:11528"/>
        <dbReference type="Rhea" id="RHEA-COMP:10685"/>
        <dbReference type="Rhea" id="RHEA-COMP:10686"/>
        <dbReference type="ChEBI" id="CHEBI:15378"/>
        <dbReference type="ChEBI" id="CHEBI:18036"/>
        <dbReference type="ChEBI" id="CHEBI:30616"/>
        <dbReference type="ChEBI" id="CHEBI:57692"/>
        <dbReference type="ChEBI" id="CHEBI:58307"/>
        <dbReference type="ChEBI" id="CHEBI:58503"/>
        <dbReference type="ChEBI" id="CHEBI:58537"/>
        <dbReference type="EC" id="2.5.1.17"/>
    </reaction>
</comment>
<evidence type="ECO:0000313" key="6">
    <source>
        <dbReference type="EMBL" id="MBB4618107.1"/>
    </source>
</evidence>
<dbReference type="EMBL" id="JACHNY010000004">
    <property type="protein sequence ID" value="MBB4618107.1"/>
    <property type="molecule type" value="Genomic_DNA"/>
</dbReference>
<dbReference type="PANTHER" id="PTHR12213">
    <property type="entry name" value="CORRINOID ADENOSYLTRANSFERASE"/>
    <property type="match status" value="1"/>
</dbReference>
<dbReference type="EC" id="2.5.1.17" evidence="4"/>
<sequence length="166" mass="17229">MRKSDPRMAAIGDVDEANSAIGVALVQLPAGPVRDTLLLVQNDLFDLGADLATPAGEGEDFAPSAMVLRILPAQVARLEAAIDAANADLAPLRSFILPGGSAAAAALHLARAIARRAERAMVAVDAPINPAALSYINRLSDFLFVAARALNQNGSGDVLWVPGRAR</sequence>
<dbReference type="GO" id="GO:0008817">
    <property type="term" value="F:corrinoid adenosyltransferase activity"/>
    <property type="evidence" value="ECO:0007669"/>
    <property type="project" value="UniProtKB-UniRule"/>
</dbReference>
<keyword evidence="2 4" id="KW-0547">Nucleotide-binding</keyword>
<evidence type="ECO:0000256" key="4">
    <source>
        <dbReference type="RuleBase" id="RU366026"/>
    </source>
</evidence>
<evidence type="ECO:0000256" key="2">
    <source>
        <dbReference type="ARBA" id="ARBA00022741"/>
    </source>
</evidence>
<protein>
    <recommendedName>
        <fullName evidence="4">Corrinoid adenosyltransferase</fullName>
        <ecNumber evidence="4">2.5.1.17</ecNumber>
    </recommendedName>
    <alternativeName>
        <fullName evidence="4">Cob(II)alamin adenosyltransferase</fullName>
    </alternativeName>
    <alternativeName>
        <fullName evidence="4">Cob(II)yrinic acid a,c-diamide adenosyltransferase</fullName>
    </alternativeName>
    <alternativeName>
        <fullName evidence="4">Cobinamide/cobalamin adenosyltransferase</fullName>
    </alternativeName>
</protein>
<gene>
    <name evidence="6" type="ORF">GGQ96_002243</name>
</gene>
<dbReference type="SUPFAM" id="SSF89028">
    <property type="entry name" value="Cobalamin adenosyltransferase-like"/>
    <property type="match status" value="1"/>
</dbReference>
<evidence type="ECO:0000259" key="5">
    <source>
        <dbReference type="Pfam" id="PF01923"/>
    </source>
</evidence>
<accession>A0A7W7EXY4</accession>
<evidence type="ECO:0000256" key="1">
    <source>
        <dbReference type="ARBA" id="ARBA00022679"/>
    </source>
</evidence>
<dbReference type="Pfam" id="PF01923">
    <property type="entry name" value="Cob_adeno_trans"/>
    <property type="match status" value="1"/>
</dbReference>
<name>A0A7W7EXY4_9SPHN</name>
<keyword evidence="4" id="KW-0169">Cobalamin biosynthesis</keyword>
<dbReference type="Proteomes" id="UP000574769">
    <property type="component" value="Unassembled WGS sequence"/>
</dbReference>
<dbReference type="GO" id="GO:0009236">
    <property type="term" value="P:cobalamin biosynthetic process"/>
    <property type="evidence" value="ECO:0007669"/>
    <property type="project" value="UniProtKB-UniRule"/>
</dbReference>
<dbReference type="UniPathway" id="UPA00148">
    <property type="reaction ID" value="UER00233"/>
</dbReference>
<reference evidence="6 7" key="1">
    <citation type="submission" date="2020-08" db="EMBL/GenBank/DDBJ databases">
        <title>Genomic Encyclopedia of Type Strains, Phase IV (KMG-IV): sequencing the most valuable type-strain genomes for metagenomic binning, comparative biology and taxonomic classification.</title>
        <authorList>
            <person name="Goeker M."/>
        </authorList>
    </citation>
    <scope>NUCLEOTIDE SEQUENCE [LARGE SCALE GENOMIC DNA]</scope>
    <source>
        <strain evidence="6 7">DSM 15867</strain>
    </source>
</reference>
<dbReference type="AlphaFoldDB" id="A0A7W7EXY4"/>
<evidence type="ECO:0000256" key="3">
    <source>
        <dbReference type="ARBA" id="ARBA00022840"/>
    </source>
</evidence>
<keyword evidence="3 4" id="KW-0067">ATP-binding</keyword>
<comment type="caution">
    <text evidence="6">The sequence shown here is derived from an EMBL/GenBank/DDBJ whole genome shotgun (WGS) entry which is preliminary data.</text>
</comment>
<dbReference type="InterPro" id="IPR029499">
    <property type="entry name" value="PduO-typ"/>
</dbReference>
<dbReference type="InterPro" id="IPR036451">
    <property type="entry name" value="CblAdoTrfase-like_sf"/>
</dbReference>
<dbReference type="Gene3D" id="1.20.1200.10">
    <property type="entry name" value="Cobalamin adenosyltransferase-like"/>
    <property type="match status" value="1"/>
</dbReference>
<feature type="domain" description="Cobalamin adenosyltransferase-like" evidence="5">
    <location>
        <begin position="2"/>
        <end position="149"/>
    </location>
</feature>
<keyword evidence="1 4" id="KW-0808">Transferase</keyword>
<dbReference type="NCBIfam" id="TIGR00636">
    <property type="entry name" value="PduO_Nterm"/>
    <property type="match status" value="1"/>
</dbReference>
<organism evidence="6 7">
    <name type="scientific">Sphingomonas abaci</name>
    <dbReference type="NCBI Taxonomy" id="237611"/>
    <lineage>
        <taxon>Bacteria</taxon>
        <taxon>Pseudomonadati</taxon>
        <taxon>Pseudomonadota</taxon>
        <taxon>Alphaproteobacteria</taxon>
        <taxon>Sphingomonadales</taxon>
        <taxon>Sphingomonadaceae</taxon>
        <taxon>Sphingomonas</taxon>
    </lineage>
</organism>
<comment type="similarity">
    <text evidence="4">Belongs to the Cob(I)alamin adenosyltransferase family.</text>
</comment>
<proteinExistence type="inferred from homology"/>
<comment type="catalytic activity">
    <reaction evidence="4">
        <text>2 cob(II)alamin + reduced [electron-transfer flavoprotein] + 2 ATP = 2 adenosylcob(III)alamin + 2 triphosphate + oxidized [electron-transfer flavoprotein] + 3 H(+)</text>
        <dbReference type="Rhea" id="RHEA:28671"/>
        <dbReference type="Rhea" id="RHEA-COMP:10685"/>
        <dbReference type="Rhea" id="RHEA-COMP:10686"/>
        <dbReference type="ChEBI" id="CHEBI:15378"/>
        <dbReference type="ChEBI" id="CHEBI:16304"/>
        <dbReference type="ChEBI" id="CHEBI:18036"/>
        <dbReference type="ChEBI" id="CHEBI:18408"/>
        <dbReference type="ChEBI" id="CHEBI:30616"/>
        <dbReference type="ChEBI" id="CHEBI:57692"/>
        <dbReference type="ChEBI" id="CHEBI:58307"/>
        <dbReference type="EC" id="2.5.1.17"/>
    </reaction>
</comment>
<dbReference type="GO" id="GO:0005524">
    <property type="term" value="F:ATP binding"/>
    <property type="evidence" value="ECO:0007669"/>
    <property type="project" value="UniProtKB-UniRule"/>
</dbReference>